<dbReference type="EMBL" id="QPGA01000049">
    <property type="protein sequence ID" value="RDE49261.1"/>
    <property type="molecule type" value="Genomic_DNA"/>
</dbReference>
<evidence type="ECO:0000313" key="2">
    <source>
        <dbReference type="EMBL" id="RDE49261.1"/>
    </source>
</evidence>
<name>A0A369XGP0_9PROT</name>
<reference evidence="2 3" key="1">
    <citation type="submission" date="2018-05" db="EMBL/GenBank/DDBJ databases">
        <title>Integrated omic analyses show evidence that a Ca. Accumulibacter phosphatis strain performs denitrification under micro-aerobic conditions.</title>
        <authorList>
            <person name="Camejo P.Y."/>
            <person name="Katherine M.D."/>
            <person name="Daniel N.R."/>
        </authorList>
    </citation>
    <scope>NUCLEOTIDE SEQUENCE [LARGE SCALE GENOMIC DNA]</scope>
    <source>
        <strain evidence="2">UW-LDO-IC</strain>
    </source>
</reference>
<dbReference type="AlphaFoldDB" id="A0A369XGP0"/>
<comment type="caution">
    <text evidence="2">The sequence shown here is derived from an EMBL/GenBank/DDBJ whole genome shotgun (WGS) entry which is preliminary data.</text>
</comment>
<accession>A0A369XGP0</accession>
<gene>
    <name evidence="2" type="ORF">DVS81_17525</name>
</gene>
<evidence type="ECO:0000313" key="3">
    <source>
        <dbReference type="Proteomes" id="UP000253831"/>
    </source>
</evidence>
<evidence type="ECO:0000259" key="1">
    <source>
        <dbReference type="Pfam" id="PF11127"/>
    </source>
</evidence>
<dbReference type="Pfam" id="PF11127">
    <property type="entry name" value="YgaP-like_TM"/>
    <property type="match status" value="1"/>
</dbReference>
<dbReference type="Gene3D" id="6.10.140.1340">
    <property type="match status" value="1"/>
</dbReference>
<protein>
    <submittedName>
        <fullName evidence="2">DUF2892 domain-containing protein</fullName>
    </submittedName>
</protein>
<dbReference type="Proteomes" id="UP000253831">
    <property type="component" value="Unassembled WGS sequence"/>
</dbReference>
<organism evidence="2 3">
    <name type="scientific">Candidatus Accumulibacter meliphilus</name>
    <dbReference type="NCBI Taxonomy" id="2211374"/>
    <lineage>
        <taxon>Bacteria</taxon>
        <taxon>Pseudomonadati</taxon>
        <taxon>Pseudomonadota</taxon>
        <taxon>Betaproteobacteria</taxon>
        <taxon>Candidatus Accumulibacter</taxon>
    </lineage>
</organism>
<sequence>MTTDRAVRIMAGSFILISLALGVEASPLFVSKHFLWLTTFVGANLLQSGFTRFCPAESIMVKFGLKRLEDASCNR</sequence>
<proteinExistence type="predicted"/>
<feature type="domain" description="Inner membrane protein YgaP-like transmembrane" evidence="1">
    <location>
        <begin position="2"/>
        <end position="60"/>
    </location>
</feature>
<dbReference type="InterPro" id="IPR021309">
    <property type="entry name" value="YgaP-like_TM"/>
</dbReference>